<reference evidence="1 2" key="1">
    <citation type="submission" date="2019-05" db="EMBL/GenBank/DDBJ databases">
        <title>Sporisorium graminicola CBS 10092 draft sequencing and annotation.</title>
        <authorList>
            <person name="Solano-Gonzalez S."/>
            <person name="Caddick M.X."/>
            <person name="Darby A."/>
        </authorList>
    </citation>
    <scope>NUCLEOTIDE SEQUENCE [LARGE SCALE GENOMIC DNA]</scope>
    <source>
        <strain evidence="1 2">CBS 10092</strain>
    </source>
</reference>
<dbReference type="OrthoDB" id="425534at2759"/>
<keyword evidence="2" id="KW-1185">Reference proteome</keyword>
<dbReference type="GeneID" id="40726982"/>
<accession>A0A4V6EVF8</accession>
<protein>
    <submittedName>
        <fullName evidence="1">Uncharacterized protein</fullName>
    </submittedName>
</protein>
<dbReference type="AlphaFoldDB" id="A0A4V6EVF8"/>
<proteinExistence type="predicted"/>
<gene>
    <name evidence="1" type="ORF">EX895_004087</name>
</gene>
<dbReference type="KEGG" id="sgra:EX895_004087"/>
<organism evidence="1 2">
    <name type="scientific">Sporisorium graminicola</name>
    <dbReference type="NCBI Taxonomy" id="280036"/>
    <lineage>
        <taxon>Eukaryota</taxon>
        <taxon>Fungi</taxon>
        <taxon>Dikarya</taxon>
        <taxon>Basidiomycota</taxon>
        <taxon>Ustilaginomycotina</taxon>
        <taxon>Ustilaginomycetes</taxon>
        <taxon>Ustilaginales</taxon>
        <taxon>Ustilaginaceae</taxon>
        <taxon>Sporisorium</taxon>
    </lineage>
</organism>
<evidence type="ECO:0000313" key="1">
    <source>
        <dbReference type="EMBL" id="TKY87409.1"/>
    </source>
</evidence>
<dbReference type="EMBL" id="SRRM01000014">
    <property type="protein sequence ID" value="TKY87409.1"/>
    <property type="molecule type" value="Genomic_DNA"/>
</dbReference>
<dbReference type="Proteomes" id="UP000306050">
    <property type="component" value="Chromosome SGRAM_22"/>
</dbReference>
<sequence>MSQPSKCINRIIGDYFVNGTVPAKGVKCDVDESPFPQPKNKSSALSSLSIDEAREVELSQAMAAISEAVTEYNARRLL</sequence>
<evidence type="ECO:0000313" key="2">
    <source>
        <dbReference type="Proteomes" id="UP000306050"/>
    </source>
</evidence>
<dbReference type="RefSeq" id="XP_029739394.1">
    <property type="nucleotide sequence ID" value="XM_029884684.1"/>
</dbReference>
<name>A0A4V6EVF8_9BASI</name>
<comment type="caution">
    <text evidence="1">The sequence shown here is derived from an EMBL/GenBank/DDBJ whole genome shotgun (WGS) entry which is preliminary data.</text>
</comment>